<keyword evidence="7" id="KW-1185">Reference proteome</keyword>
<comment type="similarity">
    <text evidence="1 2">Belongs to the glycosyl hydrolase 31 family.</text>
</comment>
<dbReference type="InterPro" id="IPR011013">
    <property type="entry name" value="Gal_mutarotase_sf_dom"/>
</dbReference>
<dbReference type="EMBL" id="SNZK01000001">
    <property type="protein sequence ID" value="TDR55565.1"/>
    <property type="molecule type" value="Genomic_DNA"/>
</dbReference>
<gene>
    <name evidence="6" type="ORF">DFP96_101502</name>
</gene>
<dbReference type="Pfam" id="PF21365">
    <property type="entry name" value="Glyco_hydro_31_3rd"/>
    <property type="match status" value="1"/>
</dbReference>
<feature type="domain" description="Glycosyl hydrolase family 31 C-terminal" evidence="5">
    <location>
        <begin position="605"/>
        <end position="692"/>
    </location>
</feature>
<evidence type="ECO:0000259" key="5">
    <source>
        <dbReference type="Pfam" id="PF21365"/>
    </source>
</evidence>
<dbReference type="InterPro" id="IPR013780">
    <property type="entry name" value="Glyco_hydro_b"/>
</dbReference>
<evidence type="ECO:0000259" key="3">
    <source>
        <dbReference type="Pfam" id="PF01055"/>
    </source>
</evidence>
<dbReference type="Gene3D" id="3.20.20.80">
    <property type="entry name" value="Glycosidases"/>
    <property type="match status" value="1"/>
</dbReference>
<dbReference type="GO" id="GO:0005975">
    <property type="term" value="P:carbohydrate metabolic process"/>
    <property type="evidence" value="ECO:0007669"/>
    <property type="project" value="InterPro"/>
</dbReference>
<dbReference type="InterPro" id="IPR000322">
    <property type="entry name" value="Glyco_hydro_31_TIM"/>
</dbReference>
<dbReference type="InterPro" id="IPR025887">
    <property type="entry name" value="Glyco_hydro_31_N_dom"/>
</dbReference>
<dbReference type="GO" id="GO:0004553">
    <property type="term" value="F:hydrolase activity, hydrolyzing O-glycosyl compounds"/>
    <property type="evidence" value="ECO:0007669"/>
    <property type="project" value="InterPro"/>
</dbReference>
<evidence type="ECO:0000313" key="7">
    <source>
        <dbReference type="Proteomes" id="UP000295558"/>
    </source>
</evidence>
<dbReference type="Pfam" id="PF13802">
    <property type="entry name" value="Gal_mutarotas_2"/>
    <property type="match status" value="1"/>
</dbReference>
<organism evidence="6 7">
    <name type="scientific">Listeria rocourtiae</name>
    <dbReference type="NCBI Taxonomy" id="647910"/>
    <lineage>
        <taxon>Bacteria</taxon>
        <taxon>Bacillati</taxon>
        <taxon>Bacillota</taxon>
        <taxon>Bacilli</taxon>
        <taxon>Bacillales</taxon>
        <taxon>Listeriaceae</taxon>
        <taxon>Listeria</taxon>
    </lineage>
</organism>
<dbReference type="Pfam" id="PF01055">
    <property type="entry name" value="Glyco_hydro_31_2nd"/>
    <property type="match status" value="1"/>
</dbReference>
<dbReference type="SUPFAM" id="SSF74650">
    <property type="entry name" value="Galactose mutarotase-like"/>
    <property type="match status" value="1"/>
</dbReference>
<evidence type="ECO:0000259" key="4">
    <source>
        <dbReference type="Pfam" id="PF13802"/>
    </source>
</evidence>
<dbReference type="Proteomes" id="UP000295558">
    <property type="component" value="Unassembled WGS sequence"/>
</dbReference>
<dbReference type="PANTHER" id="PTHR22762">
    <property type="entry name" value="ALPHA-GLUCOSIDASE"/>
    <property type="match status" value="1"/>
</dbReference>
<protein>
    <submittedName>
        <fullName evidence="6">Alpha-glucosidase</fullName>
    </submittedName>
</protein>
<evidence type="ECO:0000313" key="6">
    <source>
        <dbReference type="EMBL" id="TDR55565.1"/>
    </source>
</evidence>
<dbReference type="Gene3D" id="2.60.40.1760">
    <property type="entry name" value="glycosyl hydrolase (family 31)"/>
    <property type="match status" value="1"/>
</dbReference>
<keyword evidence="2" id="KW-0378">Hydrolase</keyword>
<dbReference type="Gene3D" id="2.60.40.1180">
    <property type="entry name" value="Golgi alpha-mannosidase II"/>
    <property type="match status" value="2"/>
</dbReference>
<name>A0A4R6ZSI9_9LIST</name>
<accession>A0A4R6ZSI9</accession>
<dbReference type="PANTHER" id="PTHR22762:SF165">
    <property type="entry name" value="PUTATIVE (AFU_ORTHOLOGUE AFUA_1G06560)-RELATED"/>
    <property type="match status" value="1"/>
</dbReference>
<reference evidence="6 7" key="1">
    <citation type="submission" date="2019-03" db="EMBL/GenBank/DDBJ databases">
        <title>Genomic Encyclopedia of Type Strains, Phase III (KMG-III): the genomes of soil and plant-associated and newly described type strains.</title>
        <authorList>
            <person name="Whitman W."/>
        </authorList>
    </citation>
    <scope>NUCLEOTIDE SEQUENCE [LARGE SCALE GENOMIC DNA]</scope>
    <source>
        <strain evidence="6 7">CECT 7972</strain>
    </source>
</reference>
<dbReference type="OrthoDB" id="176168at2"/>
<dbReference type="SUPFAM" id="SSF51011">
    <property type="entry name" value="Glycosyl hydrolase domain"/>
    <property type="match status" value="1"/>
</dbReference>
<dbReference type="InterPro" id="IPR017853">
    <property type="entry name" value="GH"/>
</dbReference>
<dbReference type="InterPro" id="IPR048395">
    <property type="entry name" value="Glyco_hydro_31_C"/>
</dbReference>
<keyword evidence="2" id="KW-0326">Glycosidase</keyword>
<feature type="domain" description="Glycoside hydrolase family 31 N-terminal" evidence="4">
    <location>
        <begin position="31"/>
        <end position="222"/>
    </location>
</feature>
<dbReference type="AlphaFoldDB" id="A0A4R6ZSI9"/>
<dbReference type="SUPFAM" id="SSF51445">
    <property type="entry name" value="(Trans)glycosidases"/>
    <property type="match status" value="1"/>
</dbReference>
<comment type="caution">
    <text evidence="6">The sequence shown here is derived from an EMBL/GenBank/DDBJ whole genome shotgun (WGS) entry which is preliminary data.</text>
</comment>
<dbReference type="RefSeq" id="WP_133619777.1">
    <property type="nucleotide sequence ID" value="NZ_SNZK01000001.1"/>
</dbReference>
<dbReference type="CDD" id="cd06599">
    <property type="entry name" value="GH31_glycosidase_Aec37"/>
    <property type="match status" value="1"/>
</dbReference>
<feature type="domain" description="Glycoside hydrolase family 31 TIM barrel" evidence="3">
    <location>
        <begin position="271"/>
        <end position="595"/>
    </location>
</feature>
<sequence>MSIKTSYLFQLTEEKNNCLVFKLHEANIYARIYVLETDIVRVFMTSGEQPKIDKTWLVAPGLEDIPFTGRNRHDTSLFSLPAYKTEQDASRFYIETTKMKVAIRLDGFQITWYARDEQSSELVQFAKDRSTQAYNFDGSLGEGVYHYLERDRREQYYGLGEKSGEMNRHGRRYRMHSLDPMGYDAETTDPLYKHIPYYLTYQPETKLSFGIFYDNMSQSVFDMGNEMDNYHGLYRYFQAIDGDLDYYIVLGPEMKQVVERISWLTGQTIFAPKWSLGYSGSTMSYTDAPDAQVQLHKFLALCEEHDIICDSFQLSSGYTSIEDKRYVFHWNKEKFPNPEQLFKKFHDQGVRLCANIKPCLLTDHPKYKELADANMFIQNPAGTEEERAQFWDETGAYLDFTNEKTIKWWKEQVTEQLLNRHIDSTWNDNNEFEIWTRDAKCHGFGTIVDFEKLRAIQPLLMMKASYEAQKEYAPNIRPYLISRSGCPGMQRYVQTWSGDNYTEWKALKYNIKMGLGLSLSGIYNIGHDVGGFAGPAPEPELFVRWVQNGIFHPRFTIHSWNSDQTVNVPWMYPEVAEDIKNLIKFRYQLTPYLYNALYEAHAYYRPVIRPVFYEFSGDERTFEPSDDFMLGDAMLVASVVEKGATTRQVYLPAFVDGWYDYHEENWYEGGQTITVPAPFDKPPLLIKAGSMIPTNDDQVTFAVRKESRGIKLFPHAMEGQSEYTLFEDDGVSIIGDTTFTKIHLKMTTTATQIDVHVTKTGAYQLPYEQIHFYAPRNETRKLLINGKELESQENCFSFAVSECEADA</sequence>
<evidence type="ECO:0000256" key="2">
    <source>
        <dbReference type="RuleBase" id="RU361185"/>
    </source>
</evidence>
<dbReference type="CDD" id="cd14752">
    <property type="entry name" value="GH31_N"/>
    <property type="match status" value="1"/>
</dbReference>
<dbReference type="GO" id="GO:0030246">
    <property type="term" value="F:carbohydrate binding"/>
    <property type="evidence" value="ECO:0007669"/>
    <property type="project" value="InterPro"/>
</dbReference>
<proteinExistence type="inferred from homology"/>
<evidence type="ECO:0000256" key="1">
    <source>
        <dbReference type="ARBA" id="ARBA00007806"/>
    </source>
</evidence>